<dbReference type="InterPro" id="IPR050463">
    <property type="entry name" value="Gfo/Idh/MocA_oxidrdct_glycsds"/>
</dbReference>
<keyword evidence="1" id="KW-0560">Oxidoreductase</keyword>
<dbReference type="InterPro" id="IPR000683">
    <property type="entry name" value="Gfo/Idh/MocA-like_OxRdtase_N"/>
</dbReference>
<dbReference type="Gene3D" id="3.40.50.720">
    <property type="entry name" value="NAD(P)-binding Rossmann-like Domain"/>
    <property type="match status" value="1"/>
</dbReference>
<dbReference type="PANTHER" id="PTHR43818">
    <property type="entry name" value="BCDNA.GH03377"/>
    <property type="match status" value="1"/>
</dbReference>
<dbReference type="Pfam" id="PF01408">
    <property type="entry name" value="GFO_IDH_MocA"/>
    <property type="match status" value="1"/>
</dbReference>
<protein>
    <recommendedName>
        <fullName evidence="2">Gfo/Idh/MocA-like oxidoreductase N-terminal domain-containing protein</fullName>
    </recommendedName>
</protein>
<dbReference type="InterPro" id="IPR036291">
    <property type="entry name" value="NAD(P)-bd_dom_sf"/>
</dbReference>
<dbReference type="SUPFAM" id="SSF51735">
    <property type="entry name" value="NAD(P)-binding Rossmann-fold domains"/>
    <property type="match status" value="1"/>
</dbReference>
<name>X0U1S9_9ZZZZ</name>
<dbReference type="EMBL" id="BARS01009989">
    <property type="protein sequence ID" value="GAF82405.1"/>
    <property type="molecule type" value="Genomic_DNA"/>
</dbReference>
<dbReference type="GO" id="GO:0000166">
    <property type="term" value="F:nucleotide binding"/>
    <property type="evidence" value="ECO:0007669"/>
    <property type="project" value="InterPro"/>
</dbReference>
<feature type="domain" description="Gfo/Idh/MocA-like oxidoreductase N-terminal" evidence="2">
    <location>
        <begin position="2"/>
        <end position="79"/>
    </location>
</feature>
<feature type="non-terminal residue" evidence="3">
    <location>
        <position position="1"/>
    </location>
</feature>
<reference evidence="3" key="1">
    <citation type="journal article" date="2014" name="Front. Microbiol.">
        <title>High frequency of phylogenetically diverse reductive dehalogenase-homologous genes in deep subseafloor sedimentary metagenomes.</title>
        <authorList>
            <person name="Kawai M."/>
            <person name="Futagami T."/>
            <person name="Toyoda A."/>
            <person name="Takaki Y."/>
            <person name="Nishi S."/>
            <person name="Hori S."/>
            <person name="Arai W."/>
            <person name="Tsubouchi T."/>
            <person name="Morono Y."/>
            <person name="Uchiyama I."/>
            <person name="Ito T."/>
            <person name="Fujiyama A."/>
            <person name="Inagaki F."/>
            <person name="Takami H."/>
        </authorList>
    </citation>
    <scope>NUCLEOTIDE SEQUENCE</scope>
    <source>
        <strain evidence="3">Expedition CK06-06</strain>
    </source>
</reference>
<evidence type="ECO:0000313" key="3">
    <source>
        <dbReference type="EMBL" id="GAF82405.1"/>
    </source>
</evidence>
<evidence type="ECO:0000259" key="2">
    <source>
        <dbReference type="Pfam" id="PF01408"/>
    </source>
</evidence>
<accession>X0U1S9</accession>
<comment type="caution">
    <text evidence="3">The sequence shown here is derived from an EMBL/GenBank/DDBJ whole genome shotgun (WGS) entry which is preliminary data.</text>
</comment>
<proteinExistence type="predicted"/>
<gene>
    <name evidence="3" type="ORF">S01H1_18650</name>
</gene>
<organism evidence="3">
    <name type="scientific">marine sediment metagenome</name>
    <dbReference type="NCBI Taxonomy" id="412755"/>
    <lineage>
        <taxon>unclassified sequences</taxon>
        <taxon>metagenomes</taxon>
        <taxon>ecological metagenomes</taxon>
    </lineage>
</organism>
<dbReference type="PANTHER" id="PTHR43818:SF11">
    <property type="entry name" value="BCDNA.GH03377"/>
    <property type="match status" value="1"/>
</dbReference>
<dbReference type="GO" id="GO:0016491">
    <property type="term" value="F:oxidoreductase activity"/>
    <property type="evidence" value="ECO:0007669"/>
    <property type="project" value="UniProtKB-KW"/>
</dbReference>
<evidence type="ECO:0000256" key="1">
    <source>
        <dbReference type="ARBA" id="ARBA00023002"/>
    </source>
</evidence>
<dbReference type="AlphaFoldDB" id="X0U1S9"/>
<sequence length="98" mass="11108">GKIHLRTLKHIKNVEIKTICDLNQDVVSKVAQEFGVQKYHTDFNTMLSETKLDFITICTPPSTHANLCIKAIESGVHVLRARISSKSIGKFLRLIKNY</sequence>